<dbReference type="Proteomes" id="UP001186974">
    <property type="component" value="Unassembled WGS sequence"/>
</dbReference>
<dbReference type="EMBL" id="JAWDJW010008838">
    <property type="protein sequence ID" value="KAK3060123.1"/>
    <property type="molecule type" value="Genomic_DNA"/>
</dbReference>
<comment type="caution">
    <text evidence="1">The sequence shown here is derived from an EMBL/GenBank/DDBJ whole genome shotgun (WGS) entry which is preliminary data.</text>
</comment>
<evidence type="ECO:0000313" key="2">
    <source>
        <dbReference type="Proteomes" id="UP001186974"/>
    </source>
</evidence>
<keyword evidence="2" id="KW-1185">Reference proteome</keyword>
<evidence type="ECO:0000313" key="1">
    <source>
        <dbReference type="EMBL" id="KAK3060123.1"/>
    </source>
</evidence>
<accession>A0ACC3D0T9</accession>
<protein>
    <submittedName>
        <fullName evidence="1">Uncharacterized protein</fullName>
    </submittedName>
</protein>
<sequence length="458" mass="47712">MFTGLGALVALGLFLPLPTRFEKSGVTAGEAVADSFYVVGAVSLLIAACCSLGLRNLPAEEGKSWRRIFNSSWTFKSPSEHSDSASGKPATTAVIPYSRLLAHSFALGFHDVNIGLGYLGGFVARASSVAISLFIPLFVNGYFISHGLCDTDPNAPNDDLKKTCRRAYVLASILTGTSQLVALVCAPVFGWLASRYTRYNIPLLVAAVAGIVGYVAFGLLKSPDYSSEDGSTGVFFVVALLGISQIGAIVCSLGILGRGIQTEDETAGEEEEEEEGGGGGGGQGDGADGGALETHANRFARSHGDMTPLESPAATSTNLRDPMAGEGARQVMTTTAQDGSGDLDESAPLLLPPPNSDQFRRSGGLGNGNSSGNNTTSRAKLKGSIAGMYSLAGGAGILILTKVGGVMFDDVDRGAPFFLMAGFNAVLLVVGMGCAGWEVVKGRRSRSMRRSMRRREEG</sequence>
<name>A0ACC3D0T9_9PEZI</name>
<organism evidence="1 2">
    <name type="scientific">Coniosporium uncinatum</name>
    <dbReference type="NCBI Taxonomy" id="93489"/>
    <lineage>
        <taxon>Eukaryota</taxon>
        <taxon>Fungi</taxon>
        <taxon>Dikarya</taxon>
        <taxon>Ascomycota</taxon>
        <taxon>Pezizomycotina</taxon>
        <taxon>Dothideomycetes</taxon>
        <taxon>Dothideomycetes incertae sedis</taxon>
        <taxon>Coniosporium</taxon>
    </lineage>
</organism>
<gene>
    <name evidence="1" type="ORF">LTS18_009312</name>
</gene>
<proteinExistence type="predicted"/>
<reference evidence="1" key="1">
    <citation type="submission" date="2024-09" db="EMBL/GenBank/DDBJ databases">
        <title>Black Yeasts Isolated from many extreme environments.</title>
        <authorList>
            <person name="Coleine C."/>
            <person name="Stajich J.E."/>
            <person name="Selbmann L."/>
        </authorList>
    </citation>
    <scope>NUCLEOTIDE SEQUENCE</scope>
    <source>
        <strain evidence="1">CCFEE 5737</strain>
    </source>
</reference>